<evidence type="ECO:0000256" key="2">
    <source>
        <dbReference type="ARBA" id="ARBA00022679"/>
    </source>
</evidence>
<dbReference type="PANTHER" id="PTHR43851">
    <property type="match status" value="1"/>
</dbReference>
<dbReference type="InterPro" id="IPR011009">
    <property type="entry name" value="Kinase-like_dom_sf"/>
</dbReference>
<name>A0A0C9WV86_9AGAR</name>
<dbReference type="EMBL" id="KN838903">
    <property type="protein sequence ID" value="KIJ92533.1"/>
    <property type="molecule type" value="Genomic_DNA"/>
</dbReference>
<dbReference type="InterPro" id="IPR051409">
    <property type="entry name" value="Atypical_kinase_ADCK"/>
</dbReference>
<dbReference type="STRING" id="1095629.A0A0C9WV86"/>
<keyword evidence="4" id="KW-0067">ATP-binding</keyword>
<sequence>MPPGPAYNWLCVVHTVAEILAHAARYRAAQLTPSSLSAASEKEGFEKIKRVLGSTTSRELQGNVVPAVVPEAHSFDTPAVATNDPSPAPVPELSTAPQSSPPLPDFPTQNLAVRPDIVPLPKPLSPDVLPSTAKNIDVVLPTVQESTVQPVLEPLPSPELSLQPTPFPTRNLQSSKVPSSRIGRLFHYGGLAASLSYGAASELIRRSSVSGSGSSTQNDSSVIMTEANIKRLVGKLSQMRGAALKLGQFLSIQDTHVLPPEVDKIFRRVQDSAHYMPDWQMEQVLSNAIPSHPTHFTSFSRLPFAAASIGQVHTATLSASSSPTGKEEDVAVKIQFPGIVKSIESDLGYINWLLGVGGVLPRGLFLDRTVQVMKDELADECDYTREASFLRLFGSPSHLGKDPRYKVPWVWSGSTDTVLVMERVGGVSVGEADVRGWGRGDRDEIAARVIELCLKELFEFRAMQTDPNWTNFLWNSQTRQVELVDFGATRTYSKEFMDNWLRLLQAAAAEDREACIEWSLKLGYLTGEESQTMLNAHTSSLTLLATPFKPSTPQPFSFGSGSKWPEITAEIRAQIPVMLRERLTPPPRETYSLNRKLSGAFLLASRLGAAVDTREIWDRVVGGYKFGL</sequence>
<comment type="similarity">
    <text evidence="1">Belongs to the protein kinase superfamily. ADCK protein kinase family.</text>
</comment>
<feature type="domain" description="ABC1 atypical kinase-like" evidence="6">
    <location>
        <begin position="268"/>
        <end position="517"/>
    </location>
</feature>
<dbReference type="PANTHER" id="PTHR43851:SF3">
    <property type="entry name" value="COENZYME Q8"/>
    <property type="match status" value="1"/>
</dbReference>
<dbReference type="InterPro" id="IPR004147">
    <property type="entry name" value="ABC1_dom"/>
</dbReference>
<dbReference type="GO" id="GO:0006744">
    <property type="term" value="P:ubiquinone biosynthetic process"/>
    <property type="evidence" value="ECO:0007669"/>
    <property type="project" value="TreeGrafter"/>
</dbReference>
<evidence type="ECO:0000313" key="8">
    <source>
        <dbReference type="Proteomes" id="UP000054477"/>
    </source>
</evidence>
<proteinExistence type="inferred from homology"/>
<dbReference type="GO" id="GO:0016740">
    <property type="term" value="F:transferase activity"/>
    <property type="evidence" value="ECO:0007669"/>
    <property type="project" value="UniProtKB-KW"/>
</dbReference>
<evidence type="ECO:0000256" key="3">
    <source>
        <dbReference type="ARBA" id="ARBA00022741"/>
    </source>
</evidence>
<dbReference type="Pfam" id="PF03109">
    <property type="entry name" value="ABC1"/>
    <property type="match status" value="1"/>
</dbReference>
<keyword evidence="2" id="KW-0808">Transferase</keyword>
<evidence type="ECO:0000256" key="5">
    <source>
        <dbReference type="SAM" id="MobiDB-lite"/>
    </source>
</evidence>
<reference evidence="7 8" key="1">
    <citation type="submission" date="2014-04" db="EMBL/GenBank/DDBJ databases">
        <authorList>
            <consortium name="DOE Joint Genome Institute"/>
            <person name="Kuo A."/>
            <person name="Kohler A."/>
            <person name="Nagy L.G."/>
            <person name="Floudas D."/>
            <person name="Copeland A."/>
            <person name="Barry K.W."/>
            <person name="Cichocki N."/>
            <person name="Veneault-Fourrey C."/>
            <person name="LaButti K."/>
            <person name="Lindquist E.A."/>
            <person name="Lipzen A."/>
            <person name="Lundell T."/>
            <person name="Morin E."/>
            <person name="Murat C."/>
            <person name="Sun H."/>
            <person name="Tunlid A."/>
            <person name="Henrissat B."/>
            <person name="Grigoriev I.V."/>
            <person name="Hibbett D.S."/>
            <person name="Martin F."/>
            <person name="Nordberg H.P."/>
            <person name="Cantor M.N."/>
            <person name="Hua S.X."/>
        </authorList>
    </citation>
    <scope>NUCLEOTIDE SEQUENCE [LARGE SCALE GENOMIC DNA]</scope>
    <source>
        <strain evidence="7 8">LaAM-08-1</strain>
    </source>
</reference>
<dbReference type="Proteomes" id="UP000054477">
    <property type="component" value="Unassembled WGS sequence"/>
</dbReference>
<feature type="compositionally biased region" description="Low complexity" evidence="5">
    <location>
        <begin position="154"/>
        <end position="164"/>
    </location>
</feature>
<protein>
    <recommendedName>
        <fullName evidence="6">ABC1 atypical kinase-like domain-containing protein</fullName>
    </recommendedName>
</protein>
<dbReference type="HOGENOM" id="CLU_006533_9_2_1"/>
<dbReference type="AlphaFoldDB" id="A0A0C9WV86"/>
<organism evidence="7 8">
    <name type="scientific">Laccaria amethystina LaAM-08-1</name>
    <dbReference type="NCBI Taxonomy" id="1095629"/>
    <lineage>
        <taxon>Eukaryota</taxon>
        <taxon>Fungi</taxon>
        <taxon>Dikarya</taxon>
        <taxon>Basidiomycota</taxon>
        <taxon>Agaricomycotina</taxon>
        <taxon>Agaricomycetes</taxon>
        <taxon>Agaricomycetidae</taxon>
        <taxon>Agaricales</taxon>
        <taxon>Agaricineae</taxon>
        <taxon>Hydnangiaceae</taxon>
        <taxon>Laccaria</taxon>
    </lineage>
</organism>
<evidence type="ECO:0000259" key="6">
    <source>
        <dbReference type="Pfam" id="PF03109"/>
    </source>
</evidence>
<keyword evidence="8" id="KW-1185">Reference proteome</keyword>
<feature type="region of interest" description="Disordered" evidence="5">
    <location>
        <begin position="154"/>
        <end position="175"/>
    </location>
</feature>
<evidence type="ECO:0000256" key="1">
    <source>
        <dbReference type="ARBA" id="ARBA00009670"/>
    </source>
</evidence>
<feature type="region of interest" description="Disordered" evidence="5">
    <location>
        <begin position="77"/>
        <end position="106"/>
    </location>
</feature>
<dbReference type="GO" id="GO:0005524">
    <property type="term" value="F:ATP binding"/>
    <property type="evidence" value="ECO:0007669"/>
    <property type="project" value="UniProtKB-KW"/>
</dbReference>
<reference evidence="8" key="2">
    <citation type="submission" date="2015-01" db="EMBL/GenBank/DDBJ databases">
        <title>Evolutionary Origins and Diversification of the Mycorrhizal Mutualists.</title>
        <authorList>
            <consortium name="DOE Joint Genome Institute"/>
            <consortium name="Mycorrhizal Genomics Consortium"/>
            <person name="Kohler A."/>
            <person name="Kuo A."/>
            <person name="Nagy L.G."/>
            <person name="Floudas D."/>
            <person name="Copeland A."/>
            <person name="Barry K.W."/>
            <person name="Cichocki N."/>
            <person name="Veneault-Fourrey C."/>
            <person name="LaButti K."/>
            <person name="Lindquist E.A."/>
            <person name="Lipzen A."/>
            <person name="Lundell T."/>
            <person name="Morin E."/>
            <person name="Murat C."/>
            <person name="Riley R."/>
            <person name="Ohm R."/>
            <person name="Sun H."/>
            <person name="Tunlid A."/>
            <person name="Henrissat B."/>
            <person name="Grigoriev I.V."/>
            <person name="Hibbett D.S."/>
            <person name="Martin F."/>
        </authorList>
    </citation>
    <scope>NUCLEOTIDE SEQUENCE [LARGE SCALE GENOMIC DNA]</scope>
    <source>
        <strain evidence="8">LaAM-08-1</strain>
    </source>
</reference>
<keyword evidence="3" id="KW-0547">Nucleotide-binding</keyword>
<dbReference type="CDD" id="cd13970">
    <property type="entry name" value="ABC1_ADCK3"/>
    <property type="match status" value="1"/>
</dbReference>
<dbReference type="OrthoDB" id="201153at2759"/>
<gene>
    <name evidence="7" type="ORF">K443DRAFT_135259</name>
</gene>
<accession>A0A0C9WV86</accession>
<dbReference type="SUPFAM" id="SSF56112">
    <property type="entry name" value="Protein kinase-like (PK-like)"/>
    <property type="match status" value="1"/>
</dbReference>
<evidence type="ECO:0000313" key="7">
    <source>
        <dbReference type="EMBL" id="KIJ92533.1"/>
    </source>
</evidence>
<evidence type="ECO:0000256" key="4">
    <source>
        <dbReference type="ARBA" id="ARBA00022840"/>
    </source>
</evidence>
<dbReference type="InterPro" id="IPR034646">
    <property type="entry name" value="ADCK3_dom"/>
</dbReference>